<dbReference type="OrthoDB" id="441890at2759"/>
<name>A0A2S4KX51_9HYPO</name>
<dbReference type="Proteomes" id="UP000237481">
    <property type="component" value="Unassembled WGS sequence"/>
</dbReference>
<protein>
    <submittedName>
        <fullName evidence="2">Uncharacterized protein</fullName>
    </submittedName>
</protein>
<comment type="caution">
    <text evidence="2">The sequence shown here is derived from an EMBL/GenBank/DDBJ whole genome shotgun (WGS) entry which is preliminary data.</text>
</comment>
<reference evidence="2 3" key="1">
    <citation type="submission" date="2018-01" db="EMBL/GenBank/DDBJ databases">
        <title>Harnessing the power of phylogenomics to disentangle the directionality and signatures of interkingdom host jumping in the parasitic fungal genus Tolypocladium.</title>
        <authorList>
            <person name="Quandt C.A."/>
            <person name="Patterson W."/>
            <person name="Spatafora J.W."/>
        </authorList>
    </citation>
    <scope>NUCLEOTIDE SEQUENCE [LARGE SCALE GENOMIC DNA]</scope>
    <source>
        <strain evidence="2 3">NRBC 100945</strain>
    </source>
</reference>
<dbReference type="PANTHER" id="PTHR13379:SF0">
    <property type="entry name" value="UPF0415 PROTEIN C7ORF25"/>
    <property type="match status" value="1"/>
</dbReference>
<keyword evidence="3" id="KW-1185">Reference proteome</keyword>
<evidence type="ECO:0000256" key="1">
    <source>
        <dbReference type="SAM" id="MobiDB-lite"/>
    </source>
</evidence>
<feature type="compositionally biased region" description="Polar residues" evidence="1">
    <location>
        <begin position="1"/>
        <end position="20"/>
    </location>
</feature>
<dbReference type="PANTHER" id="PTHR13379">
    <property type="entry name" value="UNCHARACTERIZED DUF1308"/>
    <property type="match status" value="1"/>
</dbReference>
<evidence type="ECO:0000313" key="3">
    <source>
        <dbReference type="Proteomes" id="UP000237481"/>
    </source>
</evidence>
<dbReference type="AlphaFoldDB" id="A0A2S4KX51"/>
<dbReference type="EMBL" id="PKSG01000491">
    <property type="protein sequence ID" value="POR34750.1"/>
    <property type="molecule type" value="Genomic_DNA"/>
</dbReference>
<organism evidence="2 3">
    <name type="scientific">Tolypocladium paradoxum</name>
    <dbReference type="NCBI Taxonomy" id="94208"/>
    <lineage>
        <taxon>Eukaryota</taxon>
        <taxon>Fungi</taxon>
        <taxon>Dikarya</taxon>
        <taxon>Ascomycota</taxon>
        <taxon>Pezizomycotina</taxon>
        <taxon>Sordariomycetes</taxon>
        <taxon>Hypocreomycetidae</taxon>
        <taxon>Hypocreales</taxon>
        <taxon>Ophiocordycipitaceae</taxon>
        <taxon>Tolypocladium</taxon>
    </lineage>
</organism>
<dbReference type="STRING" id="94208.A0A2S4KX51"/>
<evidence type="ECO:0000313" key="2">
    <source>
        <dbReference type="EMBL" id="POR34750.1"/>
    </source>
</evidence>
<proteinExistence type="predicted"/>
<feature type="region of interest" description="Disordered" evidence="1">
    <location>
        <begin position="1"/>
        <end position="31"/>
    </location>
</feature>
<sequence length="551" mass="61366">MSIGKSSTPDGSETVSSTLSARRPQGDAAHQEAMLDTANRSLALAQSYLPEVEGFLARIVAKAKTPQLTGLPTFVRDVVRTQQSLQGVAAELSSTSLDEGRLKHLGKKVEACSIHLSHGAVHWDIVKRCRSFVAIDQAFQGSAKDARKEEMKQLALSGREKQMLHRAMKEQGKIEVDVIEGGSEWVAIKTLQEDRLARQMTDSGWSWGDYEVGDDVDELEWEDIPLAKQIRRLVAAAKVNRHEYRIPRVRVVVPNISRANKDVHVLLDQLSRTDPSVQVIIEDRDGAFLSSPPPLDVAIENLIGDEFEGLTQTLNLDHTILVDLISDLTHLRLQPQPWQADTTRRQMEEETRHGGLMARTLYPVLDGRTLVCTREAAEHFHEVLSTVGTSTERERGRLLVPFDDETRRMSRAAIRARFQSLSVRPVPPSVQMPVSVVAEVWDRPAMERAVREGRLPPVALDVARCGGFKSSKLSIYMHGWAAGLVTVTSNKEVRGQIRTWVEANRRGEDERGPSIWRVDVTRNLLAKSATPREYDEGTGNGREASNGDDAE</sequence>
<accession>A0A2S4KX51</accession>
<gene>
    <name evidence="2" type="ORF">TPAR_05071</name>
</gene>
<feature type="region of interest" description="Disordered" evidence="1">
    <location>
        <begin position="527"/>
        <end position="551"/>
    </location>
</feature>